<sequence>MRISKAKKQGKLMQIFSAPIKILSKARDFYVKGMENCANRVSYGPSVGCPSAPAVRLPKSFSVSSFNTAYDDEEFRQLLRAASKKEGRQTAFQMPRSYSVSVGKIGRIEEDEPCAFEEDGVRASLLYPRSTTSKFVNRI</sequence>
<accession>A0ACC1XYV6</accession>
<dbReference type="EMBL" id="CM051399">
    <property type="protein sequence ID" value="KAJ4716117.1"/>
    <property type="molecule type" value="Genomic_DNA"/>
</dbReference>
<keyword evidence="2" id="KW-1185">Reference proteome</keyword>
<dbReference type="Proteomes" id="UP001164539">
    <property type="component" value="Chromosome 6"/>
</dbReference>
<comment type="caution">
    <text evidence="1">The sequence shown here is derived from an EMBL/GenBank/DDBJ whole genome shotgun (WGS) entry which is preliminary data.</text>
</comment>
<organism evidence="1 2">
    <name type="scientific">Melia azedarach</name>
    <name type="common">Chinaberry tree</name>
    <dbReference type="NCBI Taxonomy" id="155640"/>
    <lineage>
        <taxon>Eukaryota</taxon>
        <taxon>Viridiplantae</taxon>
        <taxon>Streptophyta</taxon>
        <taxon>Embryophyta</taxon>
        <taxon>Tracheophyta</taxon>
        <taxon>Spermatophyta</taxon>
        <taxon>Magnoliopsida</taxon>
        <taxon>eudicotyledons</taxon>
        <taxon>Gunneridae</taxon>
        <taxon>Pentapetalae</taxon>
        <taxon>rosids</taxon>
        <taxon>malvids</taxon>
        <taxon>Sapindales</taxon>
        <taxon>Meliaceae</taxon>
        <taxon>Melia</taxon>
    </lineage>
</organism>
<protein>
    <submittedName>
        <fullName evidence="1">3-isopropylmalate dehydratase large subunit like</fullName>
    </submittedName>
</protein>
<name>A0ACC1XYV6_MELAZ</name>
<gene>
    <name evidence="1" type="ORF">OWV82_011179</name>
</gene>
<proteinExistence type="predicted"/>
<evidence type="ECO:0000313" key="1">
    <source>
        <dbReference type="EMBL" id="KAJ4716117.1"/>
    </source>
</evidence>
<evidence type="ECO:0000313" key="2">
    <source>
        <dbReference type="Proteomes" id="UP001164539"/>
    </source>
</evidence>
<reference evidence="1 2" key="1">
    <citation type="journal article" date="2023" name="Science">
        <title>Complex scaffold remodeling in plant triterpene biosynthesis.</title>
        <authorList>
            <person name="De La Pena R."/>
            <person name="Hodgson H."/>
            <person name="Liu J.C."/>
            <person name="Stephenson M.J."/>
            <person name="Martin A.C."/>
            <person name="Owen C."/>
            <person name="Harkess A."/>
            <person name="Leebens-Mack J."/>
            <person name="Jimenez L.E."/>
            <person name="Osbourn A."/>
            <person name="Sattely E.S."/>
        </authorList>
    </citation>
    <scope>NUCLEOTIDE SEQUENCE [LARGE SCALE GENOMIC DNA]</scope>
    <source>
        <strain evidence="2">cv. JPN11</strain>
        <tissue evidence="1">Leaf</tissue>
    </source>
</reference>